<dbReference type="PANTHER" id="PTHR45713">
    <property type="entry name" value="FTP DOMAIN-CONTAINING PROTEIN"/>
    <property type="match status" value="1"/>
</dbReference>
<dbReference type="InterPro" id="IPR000772">
    <property type="entry name" value="Ricin_B_lectin"/>
</dbReference>
<feature type="domain" description="F5/8 type C" evidence="1">
    <location>
        <begin position="95"/>
        <end position="251"/>
    </location>
</feature>
<dbReference type="Proteomes" id="UP000552097">
    <property type="component" value="Unassembled WGS sequence"/>
</dbReference>
<dbReference type="PROSITE" id="PS50231">
    <property type="entry name" value="RICIN_B_LECTIN"/>
    <property type="match status" value="1"/>
</dbReference>
<dbReference type="SUPFAM" id="SSF49785">
    <property type="entry name" value="Galactose-binding domain-like"/>
    <property type="match status" value="1"/>
</dbReference>
<dbReference type="SUPFAM" id="SSF51126">
    <property type="entry name" value="Pectin lyase-like"/>
    <property type="match status" value="1"/>
</dbReference>
<dbReference type="PANTHER" id="PTHR45713:SF6">
    <property type="entry name" value="F5_8 TYPE C DOMAIN-CONTAINING PROTEIN"/>
    <property type="match status" value="1"/>
</dbReference>
<evidence type="ECO:0000313" key="2">
    <source>
        <dbReference type="EMBL" id="MBB5803484.1"/>
    </source>
</evidence>
<dbReference type="InterPro" id="IPR051941">
    <property type="entry name" value="BG_Antigen-Binding_Lectin"/>
</dbReference>
<dbReference type="Pfam" id="PF00754">
    <property type="entry name" value="F5_F8_type_C"/>
    <property type="match status" value="1"/>
</dbReference>
<dbReference type="EMBL" id="JACHMO010000001">
    <property type="protein sequence ID" value="MBB5803484.1"/>
    <property type="molecule type" value="Genomic_DNA"/>
</dbReference>
<dbReference type="Gene3D" id="2.80.10.50">
    <property type="match status" value="3"/>
</dbReference>
<dbReference type="SMART" id="SM00458">
    <property type="entry name" value="RICIN"/>
    <property type="match status" value="1"/>
</dbReference>
<gene>
    <name evidence="2" type="ORF">F4560_003252</name>
</gene>
<reference evidence="2 3" key="1">
    <citation type="submission" date="2020-08" db="EMBL/GenBank/DDBJ databases">
        <title>Sequencing the genomes of 1000 actinobacteria strains.</title>
        <authorList>
            <person name="Klenk H.-P."/>
        </authorList>
    </citation>
    <scope>NUCLEOTIDE SEQUENCE [LARGE SCALE GENOMIC DNA]</scope>
    <source>
        <strain evidence="2 3">DSM 45486</strain>
    </source>
</reference>
<dbReference type="InterPro" id="IPR011050">
    <property type="entry name" value="Pectin_lyase_fold/virulence"/>
</dbReference>
<comment type="caution">
    <text evidence="2">The sequence shown here is derived from an EMBL/GenBank/DDBJ whole genome shotgun (WGS) entry which is preliminary data.</text>
</comment>
<evidence type="ECO:0000259" key="1">
    <source>
        <dbReference type="PROSITE" id="PS50022"/>
    </source>
</evidence>
<name>A0A7W9HKG7_9PSEU</name>
<organism evidence="2 3">
    <name type="scientific">Saccharothrix ecbatanensis</name>
    <dbReference type="NCBI Taxonomy" id="1105145"/>
    <lineage>
        <taxon>Bacteria</taxon>
        <taxon>Bacillati</taxon>
        <taxon>Actinomycetota</taxon>
        <taxon>Actinomycetes</taxon>
        <taxon>Pseudonocardiales</taxon>
        <taxon>Pseudonocardiaceae</taxon>
        <taxon>Saccharothrix</taxon>
    </lineage>
</organism>
<dbReference type="PROSITE" id="PS50022">
    <property type="entry name" value="FA58C_3"/>
    <property type="match status" value="1"/>
</dbReference>
<dbReference type="InterPro" id="IPR000421">
    <property type="entry name" value="FA58C"/>
</dbReference>
<dbReference type="AlphaFoldDB" id="A0A7W9HKG7"/>
<dbReference type="Pfam" id="PF14200">
    <property type="entry name" value="RicinB_lectin_2"/>
    <property type="match status" value="2"/>
</dbReference>
<dbReference type="CDD" id="cd00161">
    <property type="entry name" value="beta-trefoil_Ricin-like"/>
    <property type="match status" value="1"/>
</dbReference>
<evidence type="ECO:0000313" key="3">
    <source>
        <dbReference type="Proteomes" id="UP000552097"/>
    </source>
</evidence>
<keyword evidence="3" id="KW-1185">Reference proteome</keyword>
<proteinExistence type="predicted"/>
<dbReference type="InterPro" id="IPR035992">
    <property type="entry name" value="Ricin_B-like_lectins"/>
</dbReference>
<dbReference type="Gene3D" id="2.60.120.260">
    <property type="entry name" value="Galactose-binding domain-like"/>
    <property type="match status" value="1"/>
</dbReference>
<dbReference type="InterPro" id="IPR008979">
    <property type="entry name" value="Galactose-bd-like_sf"/>
</dbReference>
<sequence length="401" mass="43096">MSHNRVGNVLNQLCDAGGIYHLSNSPDTVFAENYIHDVERTPTACGSPVGGIYLDEGSDNMTIRNNVLSNTTNFIIQNRNGSNVTKSDNTTTGTSTMVASGLEAGYRGLLAKINLAYAKTTSTSSDYSTSFGSAKAIDNNASTGWSPTGSDTSPWWQVDLGAPYALGQFSLTTRHEQDQPETRSSFEVRGSNDPDFAGYVVLGRQDSATLPYGATLTGKIDVRQKFRYVRVAKTDSAYFYITELSVQQAGGALEGSATTPDFNPSTYYTIKNVNSGLLADVHDSSTADGAAAVQRAANNGLAQQWSVVRVSGNLYKIVNRNSGKALDVNSGSHTKGTKLIQWTYHGGNNQLWYFEPTSAGYVIRNFETRQAAETSAGSTADGAGLAQWAALNQPHQLWTIQ</sequence>
<dbReference type="RefSeq" id="WP_221483515.1">
    <property type="nucleotide sequence ID" value="NZ_JACHMO010000001.1"/>
</dbReference>
<dbReference type="SUPFAM" id="SSF50370">
    <property type="entry name" value="Ricin B-like lectins"/>
    <property type="match status" value="1"/>
</dbReference>
<accession>A0A7W9HKG7</accession>
<protein>
    <recommendedName>
        <fullName evidence="1">F5/8 type C domain-containing protein</fullName>
    </recommendedName>
</protein>